<evidence type="ECO:0000256" key="9">
    <source>
        <dbReference type="ARBA" id="ARBA00022679"/>
    </source>
</evidence>
<dbReference type="Proteomes" id="UP001594351">
    <property type="component" value="Unassembled WGS sequence"/>
</dbReference>
<comment type="caution">
    <text evidence="18">The sequence shown here is derived from an EMBL/GenBank/DDBJ whole genome shotgun (WGS) entry which is preliminary data.</text>
</comment>
<evidence type="ECO:0000256" key="1">
    <source>
        <dbReference type="ARBA" id="ARBA00002634"/>
    </source>
</evidence>
<keyword evidence="7 15" id="KW-0963">Cytoplasm</keyword>
<comment type="catalytic activity">
    <reaction evidence="14 15 16">
        <text>guanosine(37) in tRNA + S-adenosyl-L-methionine = N(1)-methylguanosine(37) in tRNA + S-adenosyl-L-homocysteine + H(+)</text>
        <dbReference type="Rhea" id="RHEA:36899"/>
        <dbReference type="Rhea" id="RHEA-COMP:10145"/>
        <dbReference type="Rhea" id="RHEA-COMP:10147"/>
        <dbReference type="ChEBI" id="CHEBI:15378"/>
        <dbReference type="ChEBI" id="CHEBI:57856"/>
        <dbReference type="ChEBI" id="CHEBI:59789"/>
        <dbReference type="ChEBI" id="CHEBI:73542"/>
        <dbReference type="ChEBI" id="CHEBI:74269"/>
        <dbReference type="EC" id="2.1.1.228"/>
    </reaction>
</comment>
<dbReference type="InterPro" id="IPR029026">
    <property type="entry name" value="tRNA_m1G_MTases_N"/>
</dbReference>
<evidence type="ECO:0000256" key="8">
    <source>
        <dbReference type="ARBA" id="ARBA00022603"/>
    </source>
</evidence>
<evidence type="ECO:0000256" key="13">
    <source>
        <dbReference type="ARBA" id="ARBA00033392"/>
    </source>
</evidence>
<sequence length="245" mass="27429">MMKIDVLTLFPTMLDEPLKHSILGKARQSGRVAIAIHDIRDYTTDRHKSADDAPFGGGEGMVLKPEPIFRALDRLGTQKSTTILLSPQGETFDQKMAEELAALPHLILVCGHYEGVDERVRQAVVQRDISLGDFIASGGELPALVLIDVVCRLLPGVVGNDSSLINETFSSSFFDYPTYTRPRIYRGLAVPEVLLSGNHAQINRWRRIEAIKRTFLKRPDLLARVELGAEDRKLLQEIKDELKKE</sequence>
<evidence type="ECO:0000256" key="11">
    <source>
        <dbReference type="ARBA" id="ARBA00022694"/>
    </source>
</evidence>
<dbReference type="InterPro" id="IPR023148">
    <property type="entry name" value="tRNA_m1G_MeTrfase_C_sf"/>
</dbReference>
<comment type="similarity">
    <text evidence="3 15 16">Belongs to the RNA methyltransferase TrmD family.</text>
</comment>
<dbReference type="EMBL" id="JBHPBY010000193">
    <property type="protein sequence ID" value="MFC1851489.1"/>
    <property type="molecule type" value="Genomic_DNA"/>
</dbReference>
<dbReference type="NCBIfam" id="TIGR00088">
    <property type="entry name" value="trmD"/>
    <property type="match status" value="1"/>
</dbReference>
<evidence type="ECO:0000256" key="6">
    <source>
        <dbReference type="ARBA" id="ARBA00014679"/>
    </source>
</evidence>
<dbReference type="HAMAP" id="MF_00605">
    <property type="entry name" value="TrmD"/>
    <property type="match status" value="1"/>
</dbReference>
<dbReference type="PANTHER" id="PTHR46417:SF1">
    <property type="entry name" value="TRNA (GUANINE-N(1)-)-METHYLTRANSFERASE"/>
    <property type="match status" value="1"/>
</dbReference>
<reference evidence="18 19" key="1">
    <citation type="submission" date="2024-09" db="EMBL/GenBank/DDBJ databases">
        <title>Laminarin stimulates single cell rates of sulfate reduction while oxygen inhibits transcriptomic activity in coastal marine sediment.</title>
        <authorList>
            <person name="Lindsay M."/>
            <person name="Orcutt B."/>
            <person name="Emerson D."/>
            <person name="Stepanauskas R."/>
            <person name="D'Angelo T."/>
        </authorList>
    </citation>
    <scope>NUCLEOTIDE SEQUENCE [LARGE SCALE GENOMIC DNA]</scope>
    <source>
        <strain evidence="18">SAG AM-311-K15</strain>
    </source>
</reference>
<keyword evidence="10 15" id="KW-0949">S-adenosyl-L-methionine</keyword>
<evidence type="ECO:0000256" key="4">
    <source>
        <dbReference type="ARBA" id="ARBA00011738"/>
    </source>
</evidence>
<dbReference type="EC" id="2.1.1.228" evidence="5 15"/>
<comment type="function">
    <text evidence="1 15 16">Specifically methylates guanosine-37 in various tRNAs.</text>
</comment>
<comment type="subcellular location">
    <subcellularLocation>
        <location evidence="2 15 16">Cytoplasm</location>
    </subcellularLocation>
</comment>
<evidence type="ECO:0000313" key="18">
    <source>
        <dbReference type="EMBL" id="MFC1851489.1"/>
    </source>
</evidence>
<protein>
    <recommendedName>
        <fullName evidence="6 15">tRNA (guanine-N(1)-)-methyltransferase</fullName>
        <ecNumber evidence="5 15">2.1.1.228</ecNumber>
    </recommendedName>
    <alternativeName>
        <fullName evidence="12 15">M1G-methyltransferase</fullName>
    </alternativeName>
    <alternativeName>
        <fullName evidence="13 15">tRNA [GM37] methyltransferase</fullName>
    </alternativeName>
</protein>
<dbReference type="Gene3D" id="3.40.1280.10">
    <property type="match status" value="1"/>
</dbReference>
<evidence type="ECO:0000313" key="19">
    <source>
        <dbReference type="Proteomes" id="UP001594351"/>
    </source>
</evidence>
<evidence type="ECO:0000256" key="7">
    <source>
        <dbReference type="ARBA" id="ARBA00022490"/>
    </source>
</evidence>
<organism evidence="18 19">
    <name type="scientific">candidate division CSSED10-310 bacterium</name>
    <dbReference type="NCBI Taxonomy" id="2855610"/>
    <lineage>
        <taxon>Bacteria</taxon>
        <taxon>Bacteria division CSSED10-310</taxon>
    </lineage>
</organism>
<keyword evidence="8 15" id="KW-0489">Methyltransferase</keyword>
<dbReference type="NCBIfam" id="NF000648">
    <property type="entry name" value="PRK00026.1"/>
    <property type="match status" value="1"/>
</dbReference>
<name>A0ABV6YZ73_UNCC1</name>
<keyword evidence="11 15" id="KW-0819">tRNA processing</keyword>
<dbReference type="PIRSF" id="PIRSF000386">
    <property type="entry name" value="tRNA_mtase"/>
    <property type="match status" value="1"/>
</dbReference>
<dbReference type="SUPFAM" id="SSF75217">
    <property type="entry name" value="alpha/beta knot"/>
    <property type="match status" value="1"/>
</dbReference>
<dbReference type="InterPro" id="IPR029028">
    <property type="entry name" value="Alpha/beta_knot_MTases"/>
</dbReference>
<evidence type="ECO:0000259" key="17">
    <source>
        <dbReference type="Pfam" id="PF01746"/>
    </source>
</evidence>
<dbReference type="GO" id="GO:0032259">
    <property type="term" value="P:methylation"/>
    <property type="evidence" value="ECO:0007669"/>
    <property type="project" value="UniProtKB-KW"/>
</dbReference>
<dbReference type="InterPro" id="IPR002649">
    <property type="entry name" value="tRNA_m1G_MeTrfase_TrmD"/>
</dbReference>
<feature type="binding site" evidence="15">
    <location>
        <position position="111"/>
    </location>
    <ligand>
        <name>S-adenosyl-L-methionine</name>
        <dbReference type="ChEBI" id="CHEBI:59789"/>
    </ligand>
</feature>
<evidence type="ECO:0000256" key="5">
    <source>
        <dbReference type="ARBA" id="ARBA00012807"/>
    </source>
</evidence>
<keyword evidence="9 15" id="KW-0808">Transferase</keyword>
<dbReference type="CDD" id="cd18080">
    <property type="entry name" value="TrmD-like"/>
    <property type="match status" value="1"/>
</dbReference>
<proteinExistence type="inferred from homology"/>
<evidence type="ECO:0000256" key="10">
    <source>
        <dbReference type="ARBA" id="ARBA00022691"/>
    </source>
</evidence>
<comment type="subunit">
    <text evidence="4 15 16">Homodimer.</text>
</comment>
<evidence type="ECO:0000256" key="14">
    <source>
        <dbReference type="ARBA" id="ARBA00047783"/>
    </source>
</evidence>
<dbReference type="Pfam" id="PF01746">
    <property type="entry name" value="tRNA_m1G_MT"/>
    <property type="match status" value="1"/>
</dbReference>
<evidence type="ECO:0000256" key="16">
    <source>
        <dbReference type="RuleBase" id="RU003464"/>
    </source>
</evidence>
<evidence type="ECO:0000256" key="12">
    <source>
        <dbReference type="ARBA" id="ARBA00029736"/>
    </source>
</evidence>
<comment type="caution">
    <text evidence="15">Lacks conserved residue(s) required for the propagation of feature annotation.</text>
</comment>
<dbReference type="Gene3D" id="1.10.1270.20">
    <property type="entry name" value="tRNA(m1g37)methyltransferase, domain 2"/>
    <property type="match status" value="1"/>
</dbReference>
<feature type="domain" description="tRNA methyltransferase TRMD/TRM10-type" evidence="17">
    <location>
        <begin position="2"/>
        <end position="223"/>
    </location>
</feature>
<dbReference type="PANTHER" id="PTHR46417">
    <property type="entry name" value="TRNA (GUANINE-N(1)-)-METHYLTRANSFERASE"/>
    <property type="match status" value="1"/>
</dbReference>
<gene>
    <name evidence="15 18" type="primary">trmD</name>
    <name evidence="18" type="ORF">ACFL27_14935</name>
</gene>
<evidence type="ECO:0000256" key="3">
    <source>
        <dbReference type="ARBA" id="ARBA00007630"/>
    </source>
</evidence>
<accession>A0ABV6YZ73</accession>
<evidence type="ECO:0000256" key="15">
    <source>
        <dbReference type="HAMAP-Rule" id="MF_00605"/>
    </source>
</evidence>
<dbReference type="InterPro" id="IPR016009">
    <property type="entry name" value="tRNA_MeTrfase_TRMD/TRM10"/>
</dbReference>
<evidence type="ECO:0000256" key="2">
    <source>
        <dbReference type="ARBA" id="ARBA00004496"/>
    </source>
</evidence>
<dbReference type="GO" id="GO:0052906">
    <property type="term" value="F:tRNA (guanine(37)-N1)-methyltransferase activity"/>
    <property type="evidence" value="ECO:0007669"/>
    <property type="project" value="UniProtKB-EC"/>
</dbReference>
<keyword evidence="19" id="KW-1185">Reference proteome</keyword>